<keyword evidence="4" id="KW-1185">Reference proteome</keyword>
<accession>A0A2G8S2X4</accession>
<sequence>MGPVCSYEVYQWFGSVPAFLPTHLPTSSPDVRVSSAPTSPSTIRSTPNSPRTRNLCSLNSSLSLPLRPPWGILGCRLDCTPASGENWHPASLSQRISHLPPTLERLEFEQFTVDPAEICAITHAHARVYASSPSTMQCSALVRHGVPHRRAAAHSILHCFLALVFYILGLGCFVRLAMLIARRRPQQGFGWAA</sequence>
<keyword evidence="2" id="KW-0472">Membrane</keyword>
<evidence type="ECO:0000256" key="1">
    <source>
        <dbReference type="SAM" id="MobiDB-lite"/>
    </source>
</evidence>
<organism evidence="3 4">
    <name type="scientific">Ganoderma sinense ZZ0214-1</name>
    <dbReference type="NCBI Taxonomy" id="1077348"/>
    <lineage>
        <taxon>Eukaryota</taxon>
        <taxon>Fungi</taxon>
        <taxon>Dikarya</taxon>
        <taxon>Basidiomycota</taxon>
        <taxon>Agaricomycotina</taxon>
        <taxon>Agaricomycetes</taxon>
        <taxon>Polyporales</taxon>
        <taxon>Polyporaceae</taxon>
        <taxon>Ganoderma</taxon>
    </lineage>
</organism>
<reference evidence="3 4" key="1">
    <citation type="journal article" date="2015" name="Sci. Rep.">
        <title>Chromosome-level genome map provides insights into diverse defense mechanisms in the medicinal fungus Ganoderma sinense.</title>
        <authorList>
            <person name="Zhu Y."/>
            <person name="Xu J."/>
            <person name="Sun C."/>
            <person name="Zhou S."/>
            <person name="Xu H."/>
            <person name="Nelson D.R."/>
            <person name="Qian J."/>
            <person name="Song J."/>
            <person name="Luo H."/>
            <person name="Xiang L."/>
            <person name="Li Y."/>
            <person name="Xu Z."/>
            <person name="Ji A."/>
            <person name="Wang L."/>
            <person name="Lu S."/>
            <person name="Hayward A."/>
            <person name="Sun W."/>
            <person name="Li X."/>
            <person name="Schwartz D.C."/>
            <person name="Wang Y."/>
            <person name="Chen S."/>
        </authorList>
    </citation>
    <scope>NUCLEOTIDE SEQUENCE [LARGE SCALE GENOMIC DNA]</scope>
    <source>
        <strain evidence="3 4">ZZ0214-1</strain>
    </source>
</reference>
<feature type="transmembrane region" description="Helical" evidence="2">
    <location>
        <begin position="160"/>
        <end position="181"/>
    </location>
</feature>
<dbReference type="EMBL" id="AYKW01000028">
    <property type="protein sequence ID" value="PIL28102.1"/>
    <property type="molecule type" value="Genomic_DNA"/>
</dbReference>
<evidence type="ECO:0000313" key="4">
    <source>
        <dbReference type="Proteomes" id="UP000230002"/>
    </source>
</evidence>
<evidence type="ECO:0000313" key="3">
    <source>
        <dbReference type="EMBL" id="PIL28102.1"/>
    </source>
</evidence>
<feature type="region of interest" description="Disordered" evidence="1">
    <location>
        <begin position="27"/>
        <end position="51"/>
    </location>
</feature>
<name>A0A2G8S2X4_9APHY</name>
<gene>
    <name evidence="3" type="ORF">GSI_09753</name>
</gene>
<keyword evidence="2" id="KW-0812">Transmembrane</keyword>
<protein>
    <submittedName>
        <fullName evidence="3">Uncharacterized protein</fullName>
    </submittedName>
</protein>
<dbReference type="Proteomes" id="UP000230002">
    <property type="component" value="Unassembled WGS sequence"/>
</dbReference>
<keyword evidence="2" id="KW-1133">Transmembrane helix</keyword>
<comment type="caution">
    <text evidence="3">The sequence shown here is derived from an EMBL/GenBank/DDBJ whole genome shotgun (WGS) entry which is preliminary data.</text>
</comment>
<evidence type="ECO:0000256" key="2">
    <source>
        <dbReference type="SAM" id="Phobius"/>
    </source>
</evidence>
<dbReference type="AlphaFoldDB" id="A0A2G8S2X4"/>
<proteinExistence type="predicted"/>